<evidence type="ECO:0000313" key="3">
    <source>
        <dbReference type="Proteomes" id="UP000324832"/>
    </source>
</evidence>
<sequence length="197" mass="22506">MTPSRVGKYIPSKFIVIIARIIIECKVYPLMMVRKTSVRMTAIKEYPFDLSDLQNQQRDANPPPKYNQIDLQSNNNQTTTASNDGKRKVSIMADENTGMAAYLLKLKGHQGGRATFTMPWQLIWIHHGNDRHTSREDTKSIPQHLPFILRKPYHNRVNTLKDPGGMLVVRNVTPRIPEFQRGSPHTGKKYALTPCVL</sequence>
<dbReference type="EMBL" id="FZQP02006857">
    <property type="protein sequence ID" value="VVD04332.1"/>
    <property type="molecule type" value="Genomic_DNA"/>
</dbReference>
<feature type="compositionally biased region" description="Low complexity" evidence="1">
    <location>
        <begin position="72"/>
        <end position="83"/>
    </location>
</feature>
<gene>
    <name evidence="2" type="ORF">LSINAPIS_LOCUS14106</name>
</gene>
<dbReference type="AlphaFoldDB" id="A0A5E4R4A3"/>
<name>A0A5E4R4A3_9NEOP</name>
<accession>A0A5E4R4A3</accession>
<reference evidence="2 3" key="1">
    <citation type="submission" date="2017-07" db="EMBL/GenBank/DDBJ databases">
        <authorList>
            <person name="Talla V."/>
            <person name="Backstrom N."/>
        </authorList>
    </citation>
    <scope>NUCLEOTIDE SEQUENCE [LARGE SCALE GENOMIC DNA]</scope>
</reference>
<protein>
    <submittedName>
        <fullName evidence="2">Uncharacterized protein</fullName>
    </submittedName>
</protein>
<evidence type="ECO:0000313" key="2">
    <source>
        <dbReference type="EMBL" id="VVD04332.1"/>
    </source>
</evidence>
<dbReference type="Proteomes" id="UP000324832">
    <property type="component" value="Unassembled WGS sequence"/>
</dbReference>
<evidence type="ECO:0000256" key="1">
    <source>
        <dbReference type="SAM" id="MobiDB-lite"/>
    </source>
</evidence>
<feature type="region of interest" description="Disordered" evidence="1">
    <location>
        <begin position="53"/>
        <end position="87"/>
    </location>
</feature>
<keyword evidence="3" id="KW-1185">Reference proteome</keyword>
<proteinExistence type="predicted"/>
<organism evidence="2 3">
    <name type="scientific">Leptidea sinapis</name>
    <dbReference type="NCBI Taxonomy" id="189913"/>
    <lineage>
        <taxon>Eukaryota</taxon>
        <taxon>Metazoa</taxon>
        <taxon>Ecdysozoa</taxon>
        <taxon>Arthropoda</taxon>
        <taxon>Hexapoda</taxon>
        <taxon>Insecta</taxon>
        <taxon>Pterygota</taxon>
        <taxon>Neoptera</taxon>
        <taxon>Endopterygota</taxon>
        <taxon>Lepidoptera</taxon>
        <taxon>Glossata</taxon>
        <taxon>Ditrysia</taxon>
        <taxon>Papilionoidea</taxon>
        <taxon>Pieridae</taxon>
        <taxon>Dismorphiinae</taxon>
        <taxon>Leptidea</taxon>
    </lineage>
</organism>